<feature type="domain" description="Ice-binding protein C-terminal" evidence="1">
    <location>
        <begin position="24"/>
        <end position="42"/>
    </location>
</feature>
<organism evidence="2">
    <name type="scientific">bioreactor metagenome</name>
    <dbReference type="NCBI Taxonomy" id="1076179"/>
    <lineage>
        <taxon>unclassified sequences</taxon>
        <taxon>metagenomes</taxon>
        <taxon>ecological metagenomes</taxon>
    </lineage>
</organism>
<dbReference type="EMBL" id="VSSQ01130995">
    <property type="protein sequence ID" value="MPN58374.1"/>
    <property type="molecule type" value="Genomic_DNA"/>
</dbReference>
<dbReference type="Pfam" id="PF07589">
    <property type="entry name" value="PEP-CTERM"/>
    <property type="match status" value="1"/>
</dbReference>
<protein>
    <recommendedName>
        <fullName evidence="1">Ice-binding protein C-terminal domain-containing protein</fullName>
    </recommendedName>
</protein>
<evidence type="ECO:0000313" key="2">
    <source>
        <dbReference type="EMBL" id="MPN58374.1"/>
    </source>
</evidence>
<name>A0A645JD88_9ZZZZ</name>
<gene>
    <name evidence="2" type="ORF">SDC9_206079</name>
</gene>
<dbReference type="NCBIfam" id="TIGR02595">
    <property type="entry name" value="PEP_CTERM"/>
    <property type="match status" value="1"/>
</dbReference>
<dbReference type="AlphaFoldDB" id="A0A645JD88"/>
<reference evidence="2" key="1">
    <citation type="submission" date="2019-08" db="EMBL/GenBank/DDBJ databases">
        <authorList>
            <person name="Kucharzyk K."/>
            <person name="Murdoch R.W."/>
            <person name="Higgins S."/>
            <person name="Loffler F."/>
        </authorList>
    </citation>
    <scope>NUCLEOTIDE SEQUENCE</scope>
</reference>
<accession>A0A645JD88</accession>
<dbReference type="InterPro" id="IPR013424">
    <property type="entry name" value="Ice-binding_C"/>
</dbReference>
<evidence type="ECO:0000259" key="1">
    <source>
        <dbReference type="Pfam" id="PF07589"/>
    </source>
</evidence>
<sequence>MAYINGGGETAWIQPFGTRDDNNVPEPTTLALLALAFIGLGANSKLKQKYAVA</sequence>
<proteinExistence type="predicted"/>
<comment type="caution">
    <text evidence="2">The sequence shown here is derived from an EMBL/GenBank/DDBJ whole genome shotgun (WGS) entry which is preliminary data.</text>
</comment>